<dbReference type="RefSeq" id="WP_397077687.1">
    <property type="nucleotide sequence ID" value="NZ_JBITGY010000001.1"/>
</dbReference>
<name>A0ABW7YJL6_9ACTN</name>
<keyword evidence="2" id="KW-1185">Reference proteome</keyword>
<evidence type="ECO:0000313" key="2">
    <source>
        <dbReference type="Proteomes" id="UP001612741"/>
    </source>
</evidence>
<protein>
    <submittedName>
        <fullName evidence="1">Uncharacterized protein</fullName>
    </submittedName>
</protein>
<dbReference type="Proteomes" id="UP001612741">
    <property type="component" value="Unassembled WGS sequence"/>
</dbReference>
<sequence length="107" mass="11831">MAALYPGELRVWTTKFDYTTIVFADHFNTTQDELTALLRTVGLTPQIARNDPGSTPASLRPIVDWLSRSPSADLDHALDLIENSDGKTFAALLSEINILWPDWGGES</sequence>
<gene>
    <name evidence="1" type="ORF">ACIBG2_00870</name>
</gene>
<dbReference type="EMBL" id="JBITGY010000001">
    <property type="protein sequence ID" value="MFI6495902.1"/>
    <property type="molecule type" value="Genomic_DNA"/>
</dbReference>
<reference evidence="1 2" key="1">
    <citation type="submission" date="2024-10" db="EMBL/GenBank/DDBJ databases">
        <title>The Natural Products Discovery Center: Release of the First 8490 Sequenced Strains for Exploring Actinobacteria Biosynthetic Diversity.</title>
        <authorList>
            <person name="Kalkreuter E."/>
            <person name="Kautsar S.A."/>
            <person name="Yang D."/>
            <person name="Bader C.D."/>
            <person name="Teijaro C.N."/>
            <person name="Fluegel L."/>
            <person name="Davis C.M."/>
            <person name="Simpson J.R."/>
            <person name="Lauterbach L."/>
            <person name="Steele A.D."/>
            <person name="Gui C."/>
            <person name="Meng S."/>
            <person name="Li G."/>
            <person name="Viehrig K."/>
            <person name="Ye F."/>
            <person name="Su P."/>
            <person name="Kiefer A.F."/>
            <person name="Nichols A."/>
            <person name="Cepeda A.J."/>
            <person name="Yan W."/>
            <person name="Fan B."/>
            <person name="Jiang Y."/>
            <person name="Adhikari A."/>
            <person name="Zheng C.-J."/>
            <person name="Schuster L."/>
            <person name="Cowan T.M."/>
            <person name="Smanski M.J."/>
            <person name="Chevrette M.G."/>
            <person name="De Carvalho L.P.S."/>
            <person name="Shen B."/>
        </authorList>
    </citation>
    <scope>NUCLEOTIDE SEQUENCE [LARGE SCALE GENOMIC DNA]</scope>
    <source>
        <strain evidence="1 2">NPDC050545</strain>
    </source>
</reference>
<proteinExistence type="predicted"/>
<accession>A0ABW7YJL6</accession>
<evidence type="ECO:0000313" key="1">
    <source>
        <dbReference type="EMBL" id="MFI6495902.1"/>
    </source>
</evidence>
<comment type="caution">
    <text evidence="1">The sequence shown here is derived from an EMBL/GenBank/DDBJ whole genome shotgun (WGS) entry which is preliminary data.</text>
</comment>
<organism evidence="1 2">
    <name type="scientific">Nonomuraea typhae</name>
    <dbReference type="NCBI Taxonomy" id="2603600"/>
    <lineage>
        <taxon>Bacteria</taxon>
        <taxon>Bacillati</taxon>
        <taxon>Actinomycetota</taxon>
        <taxon>Actinomycetes</taxon>
        <taxon>Streptosporangiales</taxon>
        <taxon>Streptosporangiaceae</taxon>
        <taxon>Nonomuraea</taxon>
    </lineage>
</organism>